<dbReference type="InterPro" id="IPR002068">
    <property type="entry name" value="A-crystallin/Hsp20_dom"/>
</dbReference>
<evidence type="ECO:0000259" key="3">
    <source>
        <dbReference type="PROSITE" id="PS01031"/>
    </source>
</evidence>
<dbReference type="AlphaFoldDB" id="A0A1H0CKJ3"/>
<evidence type="ECO:0000256" key="1">
    <source>
        <dbReference type="PROSITE-ProRule" id="PRU00285"/>
    </source>
</evidence>
<dbReference type="CDD" id="cd06464">
    <property type="entry name" value="ACD_sHsps-like"/>
    <property type="match status" value="1"/>
</dbReference>
<dbReference type="Pfam" id="PF00011">
    <property type="entry name" value="HSP20"/>
    <property type="match status" value="1"/>
</dbReference>
<dbReference type="PROSITE" id="PS01031">
    <property type="entry name" value="SHSP"/>
    <property type="match status" value="1"/>
</dbReference>
<reference evidence="4 5" key="1">
    <citation type="submission" date="2016-10" db="EMBL/GenBank/DDBJ databases">
        <authorList>
            <person name="de Groot N.N."/>
        </authorList>
    </citation>
    <scope>NUCLEOTIDE SEQUENCE [LARGE SCALE GENOMIC DNA]</scope>
    <source>
        <strain evidence="4 5">DSM 15269</strain>
    </source>
</reference>
<sequence length="147" mass="17266">MAKLVLNPWLEIQNMRDEILRLMDEVESKGEEKSECALWKPKTDIYETEEFFVLEIELPGIAEEKIEVEIKGRELRIYGERRLEKDVCGSEYHLLERSYGPFARKFIVPEYVDTREISAKLQKGILVISLLKKKHISKNIKINIEEG</sequence>
<gene>
    <name evidence="4" type="ORF">SAMN04488516_10386</name>
</gene>
<dbReference type="InterPro" id="IPR008978">
    <property type="entry name" value="HSP20-like_chaperone"/>
</dbReference>
<feature type="domain" description="SHSP" evidence="3">
    <location>
        <begin position="34"/>
        <end position="145"/>
    </location>
</feature>
<evidence type="ECO:0000313" key="4">
    <source>
        <dbReference type="EMBL" id="SDN58400.1"/>
    </source>
</evidence>
<evidence type="ECO:0000313" key="5">
    <source>
        <dbReference type="Proteomes" id="UP000199602"/>
    </source>
</evidence>
<organism evidence="4 5">
    <name type="scientific">Desulfonauticus submarinus</name>
    <dbReference type="NCBI Taxonomy" id="206665"/>
    <lineage>
        <taxon>Bacteria</taxon>
        <taxon>Pseudomonadati</taxon>
        <taxon>Thermodesulfobacteriota</taxon>
        <taxon>Desulfovibrionia</taxon>
        <taxon>Desulfovibrionales</taxon>
        <taxon>Desulfonauticaceae</taxon>
        <taxon>Desulfonauticus</taxon>
    </lineage>
</organism>
<comment type="similarity">
    <text evidence="1 2">Belongs to the small heat shock protein (HSP20) family.</text>
</comment>
<keyword evidence="5" id="KW-1185">Reference proteome</keyword>
<dbReference type="Gene3D" id="2.60.40.790">
    <property type="match status" value="1"/>
</dbReference>
<dbReference type="InterPro" id="IPR031107">
    <property type="entry name" value="Small_HSP"/>
</dbReference>
<protein>
    <submittedName>
        <fullName evidence="4">HSP20 family protein</fullName>
    </submittedName>
</protein>
<dbReference type="SUPFAM" id="SSF49764">
    <property type="entry name" value="HSP20-like chaperones"/>
    <property type="match status" value="1"/>
</dbReference>
<dbReference type="Proteomes" id="UP000199602">
    <property type="component" value="Unassembled WGS sequence"/>
</dbReference>
<evidence type="ECO:0000256" key="2">
    <source>
        <dbReference type="RuleBase" id="RU003616"/>
    </source>
</evidence>
<proteinExistence type="inferred from homology"/>
<accession>A0A1H0CKJ3</accession>
<dbReference type="PANTHER" id="PTHR11527">
    <property type="entry name" value="HEAT-SHOCK PROTEIN 20 FAMILY MEMBER"/>
    <property type="match status" value="1"/>
</dbReference>
<dbReference type="RefSeq" id="WP_092064212.1">
    <property type="nucleotide sequence ID" value="NZ_FNIN01000003.1"/>
</dbReference>
<dbReference type="STRING" id="206665.SAMN04488516_10386"/>
<name>A0A1H0CKJ3_9BACT</name>
<dbReference type="OrthoDB" id="9811615at2"/>
<dbReference type="EMBL" id="FNIN01000003">
    <property type="protein sequence ID" value="SDN58400.1"/>
    <property type="molecule type" value="Genomic_DNA"/>
</dbReference>